<comment type="caution">
    <text evidence="3">The sequence shown here is derived from an EMBL/GenBank/DDBJ whole genome shotgun (WGS) entry which is preliminary data.</text>
</comment>
<keyword evidence="4" id="KW-1185">Reference proteome</keyword>
<dbReference type="EMBL" id="JPVO01000053">
    <property type="protein sequence ID" value="KGR74846.1"/>
    <property type="molecule type" value="Genomic_DNA"/>
</dbReference>
<dbReference type="Proteomes" id="UP000030408">
    <property type="component" value="Unassembled WGS sequence"/>
</dbReference>
<feature type="domain" description="Right handed beta helix" evidence="2">
    <location>
        <begin position="384"/>
        <end position="508"/>
    </location>
</feature>
<evidence type="ECO:0000256" key="1">
    <source>
        <dbReference type="ARBA" id="ARBA00022737"/>
    </source>
</evidence>
<dbReference type="PANTHER" id="PTHR22990:SF15">
    <property type="entry name" value="F-BOX ONLY PROTEIN 10"/>
    <property type="match status" value="1"/>
</dbReference>
<accession>A0A0A3HQK5</accession>
<sequence>MSIYRFISRVFKKVKTIQKSIQHSKTGNFIQLKPGQYRESIHFNKNMVLAGDMHDETIIEGLIIIPKNVSVTLQNLTISPTAQMYIEGDVVLQNCHFKGGKSDTHATVDGGKINAYHCTFEYAKDMAISIINNSKATFENCAFHHNGKVQILAESSQVCIEKCEFSYAKHALCIKNGSFLQSRNGHFHHHTSAQIVVEDSRFIDHESVIEHGDGMGIHVYHEGDASIQSTVLQYNTQTQICVQRGVLTARYCSIQQGKDAGISITQKAEAQIFYCEIAQSKKSNIVVTKDSKLNIEYCHIHNGENIGVQIGDQSIVNIYETTIKGHRSSQVSIADKSICSIKNCAVTGGYHVGICVEDSANCSIVDCEITHNANSAITLFKSELSVFKSILSQNAGNGILAMSHSKVEVDMCQIFDNEMPHIACKSNVEIYIIQSELYNGKSLFIVNECELTAIDCQFYDSQNVQIEICDLSNARFENCQIYNGKSYGVKVLRNSSLYLFDSQIFNHELSQMVINDSSVILKNSELFDGNRNALYIQNHSEVFVTDCFISKHDQHQLWIDFESTVELKSVQITDGSLSDIFAQNQSSVYVSDSVIRNNRSRFNVQAVNFSKIEISKTVIENIYGDVYYSENHSFIKQLDA</sequence>
<dbReference type="Gene3D" id="2.160.20.10">
    <property type="entry name" value="Single-stranded right-handed beta-helix, Pectin lyase-like"/>
    <property type="match status" value="3"/>
</dbReference>
<dbReference type="SUPFAM" id="SSF51126">
    <property type="entry name" value="Pectin lyase-like"/>
    <property type="match status" value="4"/>
</dbReference>
<evidence type="ECO:0000313" key="4">
    <source>
        <dbReference type="Proteomes" id="UP000030408"/>
    </source>
</evidence>
<dbReference type="PANTHER" id="PTHR22990">
    <property type="entry name" value="F-BOX ONLY PROTEIN"/>
    <property type="match status" value="1"/>
</dbReference>
<dbReference type="InterPro" id="IPR051550">
    <property type="entry name" value="SCF-Subunits/Alg-Epimerases"/>
</dbReference>
<evidence type="ECO:0000313" key="3">
    <source>
        <dbReference type="EMBL" id="KGR74846.1"/>
    </source>
</evidence>
<protein>
    <recommendedName>
        <fullName evidence="2">Right handed beta helix domain-containing protein</fullName>
    </recommendedName>
</protein>
<feature type="domain" description="Right handed beta helix" evidence="2">
    <location>
        <begin position="247"/>
        <end position="381"/>
    </location>
</feature>
<reference evidence="3 4" key="1">
    <citation type="submission" date="2014-02" db="EMBL/GenBank/DDBJ databases">
        <title>Draft genome sequence of Lysinibacillus sinduriensis JCM 15800.</title>
        <authorList>
            <person name="Zhang F."/>
            <person name="Wang G."/>
            <person name="Zhang L."/>
        </authorList>
    </citation>
    <scope>NUCLEOTIDE SEQUENCE [LARGE SCALE GENOMIC DNA]</scope>
    <source>
        <strain evidence="3 4">JCM 15800</strain>
    </source>
</reference>
<keyword evidence="1" id="KW-0677">Repeat</keyword>
<dbReference type="STRING" id="1384057.CD33_13825"/>
<feature type="domain" description="Right handed beta helix" evidence="2">
    <location>
        <begin position="70"/>
        <end position="201"/>
    </location>
</feature>
<feature type="domain" description="Right handed beta helix" evidence="2">
    <location>
        <begin position="513"/>
        <end position="629"/>
    </location>
</feature>
<gene>
    <name evidence="3" type="ORF">CD33_13825</name>
</gene>
<proteinExistence type="predicted"/>
<dbReference type="AlphaFoldDB" id="A0A0A3HQK5"/>
<name>A0A0A3HQK5_9BACL</name>
<dbReference type="GO" id="GO:0006511">
    <property type="term" value="P:ubiquitin-dependent protein catabolic process"/>
    <property type="evidence" value="ECO:0007669"/>
    <property type="project" value="TreeGrafter"/>
</dbReference>
<dbReference type="InterPro" id="IPR012334">
    <property type="entry name" value="Pectin_lyas_fold"/>
</dbReference>
<dbReference type="RefSeq" id="WP_036201448.1">
    <property type="nucleotide sequence ID" value="NZ_AVCY01000003.1"/>
</dbReference>
<dbReference type="InterPro" id="IPR039448">
    <property type="entry name" value="Beta_helix"/>
</dbReference>
<dbReference type="InterPro" id="IPR011050">
    <property type="entry name" value="Pectin_lyase_fold/virulence"/>
</dbReference>
<dbReference type="Pfam" id="PF13229">
    <property type="entry name" value="Beta_helix"/>
    <property type="match status" value="4"/>
</dbReference>
<dbReference type="InterPro" id="IPR006626">
    <property type="entry name" value="PbH1"/>
</dbReference>
<dbReference type="SMART" id="SM00710">
    <property type="entry name" value="PbH1"/>
    <property type="match status" value="10"/>
</dbReference>
<organism evidence="3 4">
    <name type="scientific">Ureibacillus sinduriensis BLB-1 = JCM 15800</name>
    <dbReference type="NCBI Taxonomy" id="1384057"/>
    <lineage>
        <taxon>Bacteria</taxon>
        <taxon>Bacillati</taxon>
        <taxon>Bacillota</taxon>
        <taxon>Bacilli</taxon>
        <taxon>Bacillales</taxon>
        <taxon>Caryophanaceae</taxon>
        <taxon>Ureibacillus</taxon>
    </lineage>
</organism>
<evidence type="ECO:0000259" key="2">
    <source>
        <dbReference type="Pfam" id="PF13229"/>
    </source>
</evidence>
<dbReference type="eggNOG" id="COG4677">
    <property type="taxonomic scope" value="Bacteria"/>
</dbReference>